<evidence type="ECO:0000256" key="3">
    <source>
        <dbReference type="ARBA" id="ARBA00022795"/>
    </source>
</evidence>
<dbReference type="eggNOG" id="ENOG5033AIS">
    <property type="taxonomic scope" value="Bacteria"/>
</dbReference>
<evidence type="ECO:0000256" key="1">
    <source>
        <dbReference type="ARBA" id="ARBA00002397"/>
    </source>
</evidence>
<dbReference type="GO" id="GO:0044780">
    <property type="term" value="P:bacterial-type flagellum assembly"/>
    <property type="evidence" value="ECO:0007669"/>
    <property type="project" value="InterPro"/>
</dbReference>
<evidence type="ECO:0000256" key="2">
    <source>
        <dbReference type="ARBA" id="ARBA00007703"/>
    </source>
</evidence>
<reference evidence="4 5" key="1">
    <citation type="submission" date="2014-06" db="EMBL/GenBank/DDBJ databases">
        <title>Shewanella sp. YQH10.</title>
        <authorList>
            <person name="Liu Y."/>
            <person name="Zeng R."/>
        </authorList>
    </citation>
    <scope>NUCLEOTIDE SEQUENCE [LARGE SCALE GENOMIC DNA]</scope>
    <source>
        <strain evidence="4 5">YQH10</strain>
    </source>
</reference>
<dbReference type="SUPFAM" id="SSF140566">
    <property type="entry name" value="FlgN-like"/>
    <property type="match status" value="1"/>
</dbReference>
<dbReference type="Pfam" id="PF05130">
    <property type="entry name" value="FlgN"/>
    <property type="match status" value="1"/>
</dbReference>
<accession>A0A094JAK7</accession>
<evidence type="ECO:0000313" key="4">
    <source>
        <dbReference type="EMBL" id="KFZ36925.1"/>
    </source>
</evidence>
<proteinExistence type="inferred from homology"/>
<sequence>MPDLEQLLNKQTLNLERLLFLIDQEKQALISRDAEKLLSLAGDKSTLLDNVKEIDTQLANHPEKDDFAKEPIATMVNDAKVLMSECQVKNQENGKLIELCNASINRLAQALQMSRNASSLTYDGKGKTSTIATLGNDLKA</sequence>
<dbReference type="Proteomes" id="UP000029264">
    <property type="component" value="Unassembled WGS sequence"/>
</dbReference>
<comment type="similarity">
    <text evidence="2">Belongs to the FlgN family.</text>
</comment>
<dbReference type="STRING" id="1515746.HR45_14085"/>
<protein>
    <recommendedName>
        <fullName evidence="6">Flagellar biosynthesis protein FlgN</fullName>
    </recommendedName>
</protein>
<organism evidence="4 5">
    <name type="scientific">Shewanella mangrovi</name>
    <dbReference type="NCBI Taxonomy" id="1515746"/>
    <lineage>
        <taxon>Bacteria</taxon>
        <taxon>Pseudomonadati</taxon>
        <taxon>Pseudomonadota</taxon>
        <taxon>Gammaproteobacteria</taxon>
        <taxon>Alteromonadales</taxon>
        <taxon>Shewanellaceae</taxon>
        <taxon>Shewanella</taxon>
    </lineage>
</organism>
<dbReference type="OrthoDB" id="5900563at2"/>
<gene>
    <name evidence="4" type="ORF">HR45_14085</name>
</gene>
<evidence type="ECO:0008006" key="6">
    <source>
        <dbReference type="Google" id="ProtNLM"/>
    </source>
</evidence>
<dbReference type="EMBL" id="JPEO01000011">
    <property type="protein sequence ID" value="KFZ36925.1"/>
    <property type="molecule type" value="Genomic_DNA"/>
</dbReference>
<dbReference type="InterPro" id="IPR007809">
    <property type="entry name" value="FlgN-like"/>
</dbReference>
<evidence type="ECO:0000313" key="5">
    <source>
        <dbReference type="Proteomes" id="UP000029264"/>
    </source>
</evidence>
<dbReference type="InterPro" id="IPR036679">
    <property type="entry name" value="FlgN-like_sf"/>
</dbReference>
<keyword evidence="5" id="KW-1185">Reference proteome</keyword>
<keyword evidence="3" id="KW-1005">Bacterial flagellum biogenesis</keyword>
<comment type="caution">
    <text evidence="4">The sequence shown here is derived from an EMBL/GenBank/DDBJ whole genome shotgun (WGS) entry which is preliminary data.</text>
</comment>
<comment type="function">
    <text evidence="1">Required for the efficient initiation of filament assembly.</text>
</comment>
<dbReference type="AlphaFoldDB" id="A0A094JAK7"/>
<name>A0A094JAK7_9GAMM</name>
<dbReference type="Gene3D" id="1.20.58.300">
    <property type="entry name" value="FlgN-like"/>
    <property type="match status" value="1"/>
</dbReference>